<dbReference type="PROSITE" id="PS00455">
    <property type="entry name" value="AMP_BINDING"/>
    <property type="match status" value="3"/>
</dbReference>
<evidence type="ECO:0000256" key="3">
    <source>
        <dbReference type="ARBA" id="ARBA00022450"/>
    </source>
</evidence>
<dbReference type="FunFam" id="3.40.50.980:FF:000002">
    <property type="entry name" value="Enterobactin synthetase component F"/>
    <property type="match status" value="1"/>
</dbReference>
<evidence type="ECO:0000313" key="8">
    <source>
        <dbReference type="EMBL" id="KTC92608.1"/>
    </source>
</evidence>
<dbReference type="NCBIfam" id="TIGR01733">
    <property type="entry name" value="AA-adenyl-dom"/>
    <property type="match status" value="2"/>
</dbReference>
<dbReference type="InterPro" id="IPR025110">
    <property type="entry name" value="AMP-bd_C"/>
</dbReference>
<accession>A0A0W0TAP4</accession>
<comment type="caution">
    <text evidence="8">The sequence shown here is derived from an EMBL/GenBank/DDBJ whole genome shotgun (WGS) entry which is preliminary data.</text>
</comment>
<evidence type="ECO:0000256" key="6">
    <source>
        <dbReference type="ARBA" id="ARBA00023098"/>
    </source>
</evidence>
<keyword evidence="3" id="KW-0596">Phosphopantetheine</keyword>
<sequence>MENKYSNTLVDILNQRSVNNPEQIVYSFLGTDTHTSLSYRNLANNSIGIATQLVECAGAETRVILLYPSGLDFISALFACFYAKMIAVPVYSHNLNIEKLLPRLVSVVQDTDARVILTTSAIVQDRQRLIELAPCLRQVTFIATNEINLRHNEDWQHQEIDPRSVAFLQYSSGSTGSPKGVMVTHKNLMSNVKIIQKSFGLVPHQGVVSWLPHYHDMGLIGNILGGMYSQTPLHMFSPIDFVRKPLRWLQLISSTQSVVSGGPNFAYELCNQHIKAHQCEQLDLSCWEVAYNGAEMVRESTLKRFNTLFAPYGFKAKSFHPCYGLAEATLMVASSDKNEIHRELILDRKSLCDGAVKEIELSMAAMVVVSSGRIQEGQKVVIVDPESKLACESRTVGEIWINGPSVCKGYWNKVEATEFTFGARLKGQEDAFLRTGDMGFLDEDGWLYVTGRLKDLIIIRGQNHSPEDIETTVIESHPSINRSRAIAFSLEEGAQEHLAVLITQPKNDVGDGVEILDAIYKQVAEKHDLSIKELRFIKRDSIPLTSSGKIRRAECKRLFNEGQFQFIDVTKKQEPKPILGAISLQNQSTDTRFAIILGSLQKMMSQELAMPLEQINILAPLNLIALDSLSKVRIQHGIQELTGTEIEPALLLSDTNLIGLARIIADEMEVAPTLNANSQAGEQKHYRLSQGQYSLFFMNKLISDSPAYIISRAVTVKSPLVPQALEQAFKNLVKRHVSLRTRFIEQDDKPIQSVLSIEECPINLVFVDASNWSELELKEQLAYQANQCIDLSSGIMARLSVFKTGQEHVLLFSVHHIVSDLSSLTIMVAELCEFYSAAITGQDPSLPSIQVYPSDYVLYEEQLLGSEKAERMRSYWQQELYGHDEPLELPTDKYRPAIKSYKGSTSSFIIPQALTQKMQQFAANKGVTPYVVLVSVYFILLHRYTGKTNVIVGTPMANRMDAKFARLVSYLVNPVPLRADFSQQLSFDDIIEQIKQKTLSASVNQQYPITKIIEDLKIQRDASTTPLFQAMFSYLNPMLENDLVAFALGQPGCQLHYKQLTLEPYPIESTGAQFDLNVGMAVVNESIVSSWEYSTDLFELASIQRMQHHFQFILEQMLSNSQQAIEAFSLLSTAERQQILCDWNATNAAYDLEKPLHVLFEQQVEKTPDALAVLDKNEMLSYAQFNRRVNQLAHHLIDLGVGQGSIVVVQMQRSIEMLVALYAILKAGGAYLPLDPEYPKQHRDWVLVDAQPKVILTQSIPDCADMPVINPKVAVAPEHTAYIIYTSGSTGKPKGVMVPHRGICNRLIWMQETYELSAEDRVLQKTPYTFDVSVWELFWPLMSGASLYISEPNGHKDPYYLASIIQQQQISTIHFVPSMLKPFVDNEQVSACTSLKRIFCSGEALNPDLAQLCLDRLNADLHNLYGPTEASVDVSSWHCPRQQKIERVFIGKPIANMQLYLLDQFMRPVPIGVHGELYIGGVGLAHGYLNRPELTAERFVDNPFSAQSKLYKTGDLCRYQADGTIEYLGRIDNQVKIRGFRIELEEVELALCSHPGISEAVAVAIKDALGNSRLAVYFVAPGSEIPTTSELRAYLGKRLPEHMLPSLYVPLSFLPRLSNGKLDRKSLPKPDSILRTDDHRVYCAPRTPTEQMLCSLYEELLTVDRVGINDNFFDLGGDSIMGLRAVAKIRDSGFEVSIQQLYSNATVAEVAALINKNKPIENKPQELTAFSLVSPEDEKALPDNIEDAYPLSKMQEGLVFHSEFSPDYEIYVMGMHIGLRFDQHCLHKSLSIMTMRHPLLRTAFDHLHYSEPLQLVYPNAQIPVRIIDTQHLSIEDQEHEIERFMREEKWRKFDWSKPPFLRLAIHKRSEHTNQFTFCHPLFDGWSMGLLITEFFTIYGSLLKKQEVLLDPAPNITYRDFVALEQKTIGSDDSLRYWKRLLADTSRGELPRWPAHRKSGPGMHIRLTVKVDSATLSGLQQLAAAAEVPFKSVLLAAHMRVVGMLTGRTDVTTGLLVNGRPEELNADKIIGMFLNTVPFSVHLQGRDWIELVKDTFNSERDMLPHRRFPLAELVRTYGGGKQLFETAFNYIHFHVYKSLEQVPDLSVLGWKSPSDQTYFPLTAYFHLDISQASSELLFFLDVDTGVLDQQQIDNLQHYYLNTLNSMAANFYAPYQQIPLLPDNETHLVIKEWNKTQDPVAEQHPFVHHRFSQQAQLNPNKIALTVAEKHLTYGELEQRSNCLAHFLRSKGVGPNVPVGVCIDRSSDLIVALFGVLKAGGAYVPLDPLYPKNRLAHMLEDSQAPLVLTQDLLTDNLPEGQFQKVFIDSNWPLISEQSDLAPDVALVEQDLAYIIYTSGSTGTPKGVEIPHRALGNFISSIKQTLNWIAEDSLLSVTTISFDIAGLEIYLPLTTGAQVVLASRELTMDAVNLARVLTQSDITTMQATPATWRMLLSSGWTGRAGLRALCGGERMPQDLAQDLLDRGCSLWNMYGPTETTIWSTVWEVKSAEDVIPIGRPIANTYTYVLDEFGQPVPIGVAGELYIGGRGLANGYRNLPELTAERFCVDPFVAEADALMYRTGDLVCFRPDGVLEYLSRLDQQVKVRGFRIELGEVETALNAIEGVDKGVVKIVGDGFGENHIIAYLLQSTEFTYSNAVLRSKLMERLPAYMVPSNFVEMKQFPMTLNGKIDYNALPDPVDMHLEHSGLYSPPESDLQHKIAGIFTEVLRMEKVGIDDNFFDMGGHSLSLVRVHVQLQELLKRKIPIVKLFEHATIRKIAALFETDDEQSITEQASQRAFARRGWLDKQKNRRKITNKIPEPISG</sequence>
<name>A0A0W0TAP4_9GAMM</name>
<comment type="similarity">
    <text evidence="2">Belongs to the ATP-dependent AMP-binding enzyme family.</text>
</comment>
<dbReference type="GO" id="GO:0044550">
    <property type="term" value="P:secondary metabolite biosynthetic process"/>
    <property type="evidence" value="ECO:0007669"/>
    <property type="project" value="TreeGrafter"/>
</dbReference>
<dbReference type="GO" id="GO:0043041">
    <property type="term" value="P:amino acid activation for nonribosomal peptide biosynthetic process"/>
    <property type="evidence" value="ECO:0007669"/>
    <property type="project" value="TreeGrafter"/>
</dbReference>
<dbReference type="Gene3D" id="3.30.300.30">
    <property type="match status" value="3"/>
</dbReference>
<dbReference type="FunFam" id="3.40.50.12780:FF:000012">
    <property type="entry name" value="Non-ribosomal peptide synthetase"/>
    <property type="match status" value="2"/>
</dbReference>
<dbReference type="CDD" id="cd17646">
    <property type="entry name" value="A_NRPS_AB3403-like"/>
    <property type="match status" value="1"/>
</dbReference>
<dbReference type="FunFam" id="2.30.38.10:FF:000001">
    <property type="entry name" value="Non-ribosomal peptide synthetase PvdI"/>
    <property type="match status" value="1"/>
</dbReference>
<dbReference type="InterPro" id="IPR000873">
    <property type="entry name" value="AMP-dep_synth/lig_dom"/>
</dbReference>
<dbReference type="InterPro" id="IPR001242">
    <property type="entry name" value="Condensation_dom"/>
</dbReference>
<organism evidence="8 9">
    <name type="scientific">Legionella drozanskii LLAP-1</name>
    <dbReference type="NCBI Taxonomy" id="1212489"/>
    <lineage>
        <taxon>Bacteria</taxon>
        <taxon>Pseudomonadati</taxon>
        <taxon>Pseudomonadota</taxon>
        <taxon>Gammaproteobacteria</taxon>
        <taxon>Legionellales</taxon>
        <taxon>Legionellaceae</taxon>
        <taxon>Legionella</taxon>
    </lineage>
</organism>
<dbReference type="FunFam" id="1.10.1200.10:FF:000005">
    <property type="entry name" value="Nonribosomal peptide synthetase 1"/>
    <property type="match status" value="1"/>
</dbReference>
<dbReference type="Gene3D" id="3.40.50.12780">
    <property type="entry name" value="N-terminal domain of ligase-like"/>
    <property type="match status" value="1"/>
</dbReference>
<dbReference type="GO" id="GO:0071766">
    <property type="term" value="P:Actinobacterium-type cell wall biogenesis"/>
    <property type="evidence" value="ECO:0007669"/>
    <property type="project" value="UniProtKB-ARBA"/>
</dbReference>
<dbReference type="SUPFAM" id="SSF52777">
    <property type="entry name" value="CoA-dependent acyltransferases"/>
    <property type="match status" value="4"/>
</dbReference>
<dbReference type="InterPro" id="IPR020845">
    <property type="entry name" value="AMP-binding_CS"/>
</dbReference>
<dbReference type="CDD" id="cd19531">
    <property type="entry name" value="LCL_NRPS-like"/>
    <property type="match status" value="1"/>
</dbReference>
<dbReference type="Pfam" id="PF00550">
    <property type="entry name" value="PP-binding"/>
    <property type="match status" value="2"/>
</dbReference>
<dbReference type="STRING" id="1212489.Ldro_0598"/>
<dbReference type="RefSeq" id="WP_058494951.1">
    <property type="nucleotide sequence ID" value="NZ_CAAAIU010000011.1"/>
</dbReference>
<evidence type="ECO:0000259" key="7">
    <source>
        <dbReference type="PROSITE" id="PS50075"/>
    </source>
</evidence>
<dbReference type="OrthoDB" id="5653772at2"/>
<dbReference type="Proteomes" id="UP000054736">
    <property type="component" value="Unassembled WGS sequence"/>
</dbReference>
<dbReference type="SUPFAM" id="SSF56801">
    <property type="entry name" value="Acetyl-CoA synthetase-like"/>
    <property type="match status" value="3"/>
</dbReference>
<dbReference type="FunFam" id="3.40.50.980:FF:000001">
    <property type="entry name" value="Non-ribosomal peptide synthetase"/>
    <property type="match status" value="1"/>
</dbReference>
<dbReference type="InterPro" id="IPR010071">
    <property type="entry name" value="AA_adenyl_dom"/>
</dbReference>
<dbReference type="SUPFAM" id="SSF47336">
    <property type="entry name" value="ACP-like"/>
    <property type="match status" value="3"/>
</dbReference>
<keyword evidence="4" id="KW-0597">Phosphoprotein</keyword>
<dbReference type="GO" id="GO:0005737">
    <property type="term" value="C:cytoplasm"/>
    <property type="evidence" value="ECO:0007669"/>
    <property type="project" value="TreeGrafter"/>
</dbReference>
<comment type="cofactor">
    <cofactor evidence="1">
        <name>pantetheine 4'-phosphate</name>
        <dbReference type="ChEBI" id="CHEBI:47942"/>
    </cofactor>
</comment>
<dbReference type="Pfam" id="PF13193">
    <property type="entry name" value="AMP-binding_C"/>
    <property type="match status" value="1"/>
</dbReference>
<dbReference type="CDD" id="cd12116">
    <property type="entry name" value="A_NRPS_Ta1_like"/>
    <property type="match status" value="1"/>
</dbReference>
<dbReference type="InterPro" id="IPR023213">
    <property type="entry name" value="CAT-like_dom_sf"/>
</dbReference>
<feature type="domain" description="Carrier" evidence="7">
    <location>
        <begin position="1644"/>
        <end position="1718"/>
    </location>
</feature>
<gene>
    <name evidence="8" type="ORF">Ldro_0598</name>
</gene>
<dbReference type="GO" id="GO:0008610">
    <property type="term" value="P:lipid biosynthetic process"/>
    <property type="evidence" value="ECO:0007669"/>
    <property type="project" value="InterPro"/>
</dbReference>
<dbReference type="Gene3D" id="3.30.559.10">
    <property type="entry name" value="Chloramphenicol acetyltransferase-like domain"/>
    <property type="match status" value="2"/>
</dbReference>
<keyword evidence="5" id="KW-0276">Fatty acid metabolism</keyword>
<evidence type="ECO:0000256" key="1">
    <source>
        <dbReference type="ARBA" id="ARBA00001957"/>
    </source>
</evidence>
<evidence type="ECO:0000256" key="4">
    <source>
        <dbReference type="ARBA" id="ARBA00022553"/>
    </source>
</evidence>
<dbReference type="GO" id="GO:0003824">
    <property type="term" value="F:catalytic activity"/>
    <property type="evidence" value="ECO:0007669"/>
    <property type="project" value="InterPro"/>
</dbReference>
<dbReference type="Gene3D" id="3.40.50.980">
    <property type="match status" value="4"/>
</dbReference>
<dbReference type="InterPro" id="IPR042099">
    <property type="entry name" value="ANL_N_sf"/>
</dbReference>
<dbReference type="PANTHER" id="PTHR45527">
    <property type="entry name" value="NONRIBOSOMAL PEPTIDE SYNTHETASE"/>
    <property type="match status" value="1"/>
</dbReference>
<dbReference type="FunFam" id="3.40.50.12780:FF:000013">
    <property type="entry name" value="Long-chain-fatty-acid--AMP ligase FadD32"/>
    <property type="match status" value="1"/>
</dbReference>
<evidence type="ECO:0000256" key="5">
    <source>
        <dbReference type="ARBA" id="ARBA00022832"/>
    </source>
</evidence>
<keyword evidence="6" id="KW-0443">Lipid metabolism</keyword>
<proteinExistence type="inferred from homology"/>
<dbReference type="GO" id="GO:0006631">
    <property type="term" value="P:fatty acid metabolic process"/>
    <property type="evidence" value="ECO:0007669"/>
    <property type="project" value="UniProtKB-KW"/>
</dbReference>
<protein>
    <submittedName>
        <fullName evidence="8">Non-ribosomal peptide synthase</fullName>
    </submittedName>
</protein>
<dbReference type="InterPro" id="IPR006162">
    <property type="entry name" value="Ppantetheine_attach_site"/>
</dbReference>
<dbReference type="InterPro" id="IPR009081">
    <property type="entry name" value="PP-bd_ACP"/>
</dbReference>
<keyword evidence="9" id="KW-1185">Reference proteome</keyword>
<dbReference type="PATRIC" id="fig|1212489.4.peg.622"/>
<dbReference type="PROSITE" id="PS00012">
    <property type="entry name" value="PHOSPHOPANTETHEINE"/>
    <property type="match status" value="1"/>
</dbReference>
<evidence type="ECO:0000313" key="9">
    <source>
        <dbReference type="Proteomes" id="UP000054736"/>
    </source>
</evidence>
<dbReference type="Pfam" id="PF23024">
    <property type="entry name" value="AMP-dom_DIP2-like"/>
    <property type="match status" value="1"/>
</dbReference>
<dbReference type="Pfam" id="PF00501">
    <property type="entry name" value="AMP-binding"/>
    <property type="match status" value="3"/>
</dbReference>
<dbReference type="NCBIfam" id="NF003417">
    <property type="entry name" value="PRK04813.1"/>
    <property type="match status" value="3"/>
</dbReference>
<dbReference type="PROSITE" id="PS50075">
    <property type="entry name" value="CARRIER"/>
    <property type="match status" value="2"/>
</dbReference>
<dbReference type="InterPro" id="IPR029058">
    <property type="entry name" value="AB_hydrolase_fold"/>
</dbReference>
<dbReference type="CDD" id="cd05931">
    <property type="entry name" value="FAAL"/>
    <property type="match status" value="1"/>
</dbReference>
<dbReference type="InterPro" id="IPR045851">
    <property type="entry name" value="AMP-bd_C_sf"/>
</dbReference>
<dbReference type="Gene3D" id="2.30.38.10">
    <property type="entry name" value="Luciferase, Domain 3"/>
    <property type="match status" value="2"/>
</dbReference>
<feature type="domain" description="Carrier" evidence="7">
    <location>
        <begin position="2708"/>
        <end position="2783"/>
    </location>
</feature>
<dbReference type="Gene3D" id="3.40.50.1820">
    <property type="entry name" value="alpha/beta hydrolase"/>
    <property type="match status" value="2"/>
</dbReference>
<evidence type="ECO:0000256" key="2">
    <source>
        <dbReference type="ARBA" id="ARBA00006432"/>
    </source>
</evidence>
<dbReference type="Gene3D" id="3.30.559.30">
    <property type="entry name" value="Nonribosomal peptide synthetase, condensation domain"/>
    <property type="match status" value="2"/>
</dbReference>
<dbReference type="InterPro" id="IPR040097">
    <property type="entry name" value="FAAL/FAAC"/>
</dbReference>
<dbReference type="InterPro" id="IPR036736">
    <property type="entry name" value="ACP-like_sf"/>
</dbReference>
<dbReference type="EMBL" id="LNXY01000004">
    <property type="protein sequence ID" value="KTC92608.1"/>
    <property type="molecule type" value="Genomic_DNA"/>
</dbReference>
<dbReference type="PANTHER" id="PTHR45527:SF1">
    <property type="entry name" value="FATTY ACID SYNTHASE"/>
    <property type="match status" value="1"/>
</dbReference>
<dbReference type="GO" id="GO:0031177">
    <property type="term" value="F:phosphopantetheine binding"/>
    <property type="evidence" value="ECO:0007669"/>
    <property type="project" value="TreeGrafter"/>
</dbReference>
<reference evidence="8 9" key="1">
    <citation type="submission" date="2015-11" db="EMBL/GenBank/DDBJ databases">
        <title>Genomic analysis of 38 Legionella species identifies large and diverse effector repertoires.</title>
        <authorList>
            <person name="Burstein D."/>
            <person name="Amaro F."/>
            <person name="Zusman T."/>
            <person name="Lifshitz Z."/>
            <person name="Cohen O."/>
            <person name="Gilbert J.A."/>
            <person name="Pupko T."/>
            <person name="Shuman H.A."/>
            <person name="Segal G."/>
        </authorList>
    </citation>
    <scope>NUCLEOTIDE SEQUENCE [LARGE SCALE GENOMIC DNA]</scope>
    <source>
        <strain evidence="8 9">ATCC 700990</strain>
    </source>
</reference>
<dbReference type="Pfam" id="PF00668">
    <property type="entry name" value="Condensation"/>
    <property type="match status" value="2"/>
</dbReference>
<dbReference type="FunFam" id="3.30.300.30:FF:000015">
    <property type="entry name" value="Nonribosomal peptide synthase SidD"/>
    <property type="match status" value="1"/>
</dbReference>